<dbReference type="RefSeq" id="XP_018038464.1">
    <property type="nucleotide sequence ID" value="XM_018186674.1"/>
</dbReference>
<name>A0A177CMT2_9PLEO</name>
<evidence type="ECO:0000256" key="1">
    <source>
        <dbReference type="SAM" id="MobiDB-lite"/>
    </source>
</evidence>
<dbReference type="Proteomes" id="UP000077069">
    <property type="component" value="Unassembled WGS sequence"/>
</dbReference>
<evidence type="ECO:0000313" key="3">
    <source>
        <dbReference type="Proteomes" id="UP000077069"/>
    </source>
</evidence>
<protein>
    <submittedName>
        <fullName evidence="2">Uncharacterized protein</fullName>
    </submittedName>
</protein>
<organism evidence="2 3">
    <name type="scientific">Paraphaeosphaeria sporulosa</name>
    <dbReference type="NCBI Taxonomy" id="1460663"/>
    <lineage>
        <taxon>Eukaryota</taxon>
        <taxon>Fungi</taxon>
        <taxon>Dikarya</taxon>
        <taxon>Ascomycota</taxon>
        <taxon>Pezizomycotina</taxon>
        <taxon>Dothideomycetes</taxon>
        <taxon>Pleosporomycetidae</taxon>
        <taxon>Pleosporales</taxon>
        <taxon>Massarineae</taxon>
        <taxon>Didymosphaeriaceae</taxon>
        <taxon>Paraphaeosphaeria</taxon>
    </lineage>
</organism>
<sequence length="163" mass="18404">MVEDVTYKIASSSEQYKRASGEAHKDSRAVLPPKQCNGFLPLICGISHALPLGHPIRHTYRIIMIDRAETQDYNKSQAMSPRTTKLSSTRYPHFRRASSIRPSSSSGWTYSAAIAVRSGFHERVHSAYTKPKMRQHHSTTAPNTTMPRPFCKSPIDTTYIRGR</sequence>
<reference evidence="2 3" key="1">
    <citation type="submission" date="2016-05" db="EMBL/GenBank/DDBJ databases">
        <title>Comparative analysis of secretome profiles of manganese(II)-oxidizing ascomycete fungi.</title>
        <authorList>
            <consortium name="DOE Joint Genome Institute"/>
            <person name="Zeiner C.A."/>
            <person name="Purvine S.O."/>
            <person name="Zink E.M."/>
            <person name="Wu S."/>
            <person name="Pasa-Tolic L."/>
            <person name="Chaput D.L."/>
            <person name="Haridas S."/>
            <person name="Grigoriev I.V."/>
            <person name="Santelli C.M."/>
            <person name="Hansel C.M."/>
        </authorList>
    </citation>
    <scope>NUCLEOTIDE SEQUENCE [LARGE SCALE GENOMIC DNA]</scope>
    <source>
        <strain evidence="2 3">AP3s5-JAC2a</strain>
    </source>
</reference>
<evidence type="ECO:0000313" key="2">
    <source>
        <dbReference type="EMBL" id="OAG08099.1"/>
    </source>
</evidence>
<feature type="region of interest" description="Disordered" evidence="1">
    <location>
        <begin position="130"/>
        <end position="156"/>
    </location>
</feature>
<dbReference type="InParanoid" id="A0A177CMT2"/>
<proteinExistence type="predicted"/>
<dbReference type="AlphaFoldDB" id="A0A177CMT2"/>
<keyword evidence="3" id="KW-1185">Reference proteome</keyword>
<dbReference type="GeneID" id="28770160"/>
<accession>A0A177CMT2</accession>
<gene>
    <name evidence="2" type="ORF">CC84DRAFT_551816</name>
</gene>
<dbReference type="EMBL" id="KV441550">
    <property type="protein sequence ID" value="OAG08099.1"/>
    <property type="molecule type" value="Genomic_DNA"/>
</dbReference>